<keyword evidence="1" id="KW-0812">Transmembrane</keyword>
<dbReference type="Proteomes" id="UP000663868">
    <property type="component" value="Unassembled WGS sequence"/>
</dbReference>
<dbReference type="Proteomes" id="UP000663845">
    <property type="component" value="Unassembled WGS sequence"/>
</dbReference>
<dbReference type="PANTHER" id="PTHR36124">
    <property type="match status" value="1"/>
</dbReference>
<dbReference type="EMBL" id="CAJOAZ010001750">
    <property type="protein sequence ID" value="CAF3852269.1"/>
    <property type="molecule type" value="Genomic_DNA"/>
</dbReference>
<dbReference type="InterPro" id="IPR018713">
    <property type="entry name" value="MPAB/Lcp_cat_dom"/>
</dbReference>
<reference evidence="5" key="1">
    <citation type="submission" date="2021-02" db="EMBL/GenBank/DDBJ databases">
        <authorList>
            <person name="Nowell W R."/>
        </authorList>
    </citation>
    <scope>NUCLEOTIDE SEQUENCE</scope>
</reference>
<comment type="caution">
    <text evidence="5">The sequence shown here is derived from an EMBL/GenBank/DDBJ whole genome shotgun (WGS) entry which is preliminary data.</text>
</comment>
<proteinExistence type="predicted"/>
<accession>A0A818UCR2</accession>
<dbReference type="EMBL" id="CAJOBB010000514">
    <property type="protein sequence ID" value="CAF3696502.1"/>
    <property type="molecule type" value="Genomic_DNA"/>
</dbReference>
<dbReference type="Proteomes" id="UP000663844">
    <property type="component" value="Unassembled WGS sequence"/>
</dbReference>
<evidence type="ECO:0000313" key="5">
    <source>
        <dbReference type="EMBL" id="CAF3696502.1"/>
    </source>
</evidence>
<dbReference type="Pfam" id="PF09995">
    <property type="entry name" value="MPAB_Lcp_cat"/>
    <property type="match status" value="1"/>
</dbReference>
<dbReference type="Proteomes" id="UP000663860">
    <property type="component" value="Unassembled WGS sequence"/>
</dbReference>
<name>A0A818UCR2_9BILA</name>
<dbReference type="EMBL" id="CAJNOE010000039">
    <property type="protein sequence ID" value="CAF0789598.1"/>
    <property type="molecule type" value="Genomic_DNA"/>
</dbReference>
<protein>
    <recommendedName>
        <fullName evidence="2">ER-bound oxygenase mpaB/mpaB'/Rubber oxygenase catalytic domain-containing protein</fullName>
    </recommendedName>
</protein>
<evidence type="ECO:0000313" key="6">
    <source>
        <dbReference type="EMBL" id="CAF3852269.1"/>
    </source>
</evidence>
<sequence>MLVIVLLIFFIICILILFYRIRLQWYLAYKQNLVNLNAEQIYHHLCCYEFPFECFYGINLAFYRTFVSPTISKVYRQTNTIAGETEKRVNDTDILMHAWVDYGLDSDEGQASIEHLNNIHGVFSNRTRNEDFVYVLCCFIVDTIRMIDVFGWRQLDNTEKQALFIFYEKVGQKMNLKNLPKSLEDVYILVNDYTNSDINATETESGSILTNAIHILVQKWYGLLLPASIIRILLNGLLYVVGGEMFHKKLGLKQPSSLTLYIIYALGTLHRDFMHFMPPRIVPHRLSDLLMKQNYMCPAGKSNFLQVGPPKILASVAQKEKQ</sequence>
<evidence type="ECO:0000313" key="7">
    <source>
        <dbReference type="Proteomes" id="UP000663868"/>
    </source>
</evidence>
<dbReference type="AlphaFoldDB" id="A0A818UCR2"/>
<feature type="domain" description="ER-bound oxygenase mpaB/mpaB'/Rubber oxygenase catalytic" evidence="2">
    <location>
        <begin position="69"/>
        <end position="259"/>
    </location>
</feature>
<dbReference type="EMBL" id="CAJNOG010000069">
    <property type="protein sequence ID" value="CAF0885082.1"/>
    <property type="molecule type" value="Genomic_DNA"/>
</dbReference>
<dbReference type="PANTHER" id="PTHR36124:SF1">
    <property type="entry name" value="ER-BOUND OXYGENASE MPAB_MPAB'_RUBBER OXYGENASE CATALYTIC DOMAIN-CONTAINING PROTEIN"/>
    <property type="match status" value="1"/>
</dbReference>
<evidence type="ECO:0000313" key="4">
    <source>
        <dbReference type="EMBL" id="CAF0885082.1"/>
    </source>
</evidence>
<dbReference type="GO" id="GO:0016491">
    <property type="term" value="F:oxidoreductase activity"/>
    <property type="evidence" value="ECO:0007669"/>
    <property type="project" value="InterPro"/>
</dbReference>
<evidence type="ECO:0000313" key="3">
    <source>
        <dbReference type="EMBL" id="CAF0789598.1"/>
    </source>
</evidence>
<dbReference type="InterPro" id="IPR046366">
    <property type="entry name" value="MPAB"/>
</dbReference>
<keyword evidence="1" id="KW-1133">Transmembrane helix</keyword>
<gene>
    <name evidence="3" type="ORF">IZO911_LOCUS6321</name>
    <name evidence="4" type="ORF">JYZ213_LOCUS9707</name>
    <name evidence="5" type="ORF">KXQ929_LOCUS10731</name>
    <name evidence="6" type="ORF">OXD698_LOCUS21334</name>
</gene>
<keyword evidence="1" id="KW-0472">Membrane</keyword>
<organism evidence="5 7">
    <name type="scientific">Adineta steineri</name>
    <dbReference type="NCBI Taxonomy" id="433720"/>
    <lineage>
        <taxon>Eukaryota</taxon>
        <taxon>Metazoa</taxon>
        <taxon>Spiralia</taxon>
        <taxon>Gnathifera</taxon>
        <taxon>Rotifera</taxon>
        <taxon>Eurotatoria</taxon>
        <taxon>Bdelloidea</taxon>
        <taxon>Adinetida</taxon>
        <taxon>Adinetidae</taxon>
        <taxon>Adineta</taxon>
    </lineage>
</organism>
<evidence type="ECO:0000259" key="2">
    <source>
        <dbReference type="Pfam" id="PF09995"/>
    </source>
</evidence>
<feature type="transmembrane region" description="Helical" evidence="1">
    <location>
        <begin position="220"/>
        <end position="241"/>
    </location>
</feature>
<evidence type="ECO:0000256" key="1">
    <source>
        <dbReference type="SAM" id="Phobius"/>
    </source>
</evidence>